<dbReference type="Pfam" id="PF19652">
    <property type="entry name" value="DUF6155"/>
    <property type="match status" value="1"/>
</dbReference>
<dbReference type="InterPro" id="IPR046153">
    <property type="entry name" value="DUF6155"/>
</dbReference>
<name>A0ABU9N880_9FLAO</name>
<comment type="caution">
    <text evidence="1">The sequence shown here is derived from an EMBL/GenBank/DDBJ whole genome shotgun (WGS) entry which is preliminary data.</text>
</comment>
<organism evidence="1 2">
    <name type="scientific">Flavobacterium aureirubrum</name>
    <dbReference type="NCBI Taxonomy" id="3133147"/>
    <lineage>
        <taxon>Bacteria</taxon>
        <taxon>Pseudomonadati</taxon>
        <taxon>Bacteroidota</taxon>
        <taxon>Flavobacteriia</taxon>
        <taxon>Flavobacteriales</taxon>
        <taxon>Flavobacteriaceae</taxon>
        <taxon>Flavobacterium</taxon>
    </lineage>
</organism>
<accession>A0ABU9N880</accession>
<sequence>MGLTDIKKELKKLDKDKLIDLVADLYKKNKTVKEFFDFYVNPDERELFEKYRDKVFEAFYPKRGYNYKRKDGKQAISDFKKLGTSTDLLADLMLFYVETGVKFTNDYGDVNEAFYKSLATTFVDSLTLMRKENILDKFEDRVGKIVDDTSGIGWGFHDFLVQVWVDFYPTEDDEDYEDDNNEIEEKGKIIKLGGQ</sequence>
<dbReference type="Proteomes" id="UP001460072">
    <property type="component" value="Unassembled WGS sequence"/>
</dbReference>
<keyword evidence="2" id="KW-1185">Reference proteome</keyword>
<dbReference type="RefSeq" id="WP_287785896.1">
    <property type="nucleotide sequence ID" value="NZ_JBCGDO010000032.1"/>
</dbReference>
<evidence type="ECO:0000313" key="2">
    <source>
        <dbReference type="Proteomes" id="UP001460072"/>
    </source>
</evidence>
<protein>
    <submittedName>
        <fullName evidence="1">DUF6155 family protein</fullName>
    </submittedName>
</protein>
<dbReference type="EMBL" id="JBCGDO010000032">
    <property type="protein sequence ID" value="MEM0543901.1"/>
    <property type="molecule type" value="Genomic_DNA"/>
</dbReference>
<proteinExistence type="predicted"/>
<reference evidence="1 2" key="1">
    <citation type="submission" date="2024-03" db="EMBL/GenBank/DDBJ databases">
        <title>Two novel species of the genus Flavobacterium exhibiting potentially degradation of complex polysaccharides.</title>
        <authorList>
            <person name="Lian X."/>
        </authorList>
    </citation>
    <scope>NUCLEOTIDE SEQUENCE [LARGE SCALE GENOMIC DNA]</scope>
    <source>
        <strain evidence="2">j3</strain>
    </source>
</reference>
<evidence type="ECO:0000313" key="1">
    <source>
        <dbReference type="EMBL" id="MEM0543901.1"/>
    </source>
</evidence>
<gene>
    <name evidence="1" type="ORF">WFZ85_14910</name>
</gene>